<dbReference type="InterPro" id="IPR046744">
    <property type="entry name" value="DUF6794"/>
</dbReference>
<evidence type="ECO:0000259" key="2">
    <source>
        <dbReference type="Pfam" id="PF20594"/>
    </source>
</evidence>
<feature type="chain" id="PRO_5046784307" description="DUF6794 domain-containing protein" evidence="1">
    <location>
        <begin position="22"/>
        <end position="216"/>
    </location>
</feature>
<feature type="domain" description="DUF6794" evidence="2">
    <location>
        <begin position="29"/>
        <end position="110"/>
    </location>
</feature>
<gene>
    <name evidence="3" type="ORF">LZZ85_00420</name>
</gene>
<dbReference type="Proteomes" id="UP001165367">
    <property type="component" value="Unassembled WGS sequence"/>
</dbReference>
<accession>A0ABS9KK66</accession>
<evidence type="ECO:0000313" key="3">
    <source>
        <dbReference type="EMBL" id="MCG2612714.1"/>
    </source>
</evidence>
<evidence type="ECO:0000256" key="1">
    <source>
        <dbReference type="SAM" id="SignalP"/>
    </source>
</evidence>
<dbReference type="RefSeq" id="WP_237867943.1">
    <property type="nucleotide sequence ID" value="NZ_JAKLTR010000001.1"/>
</dbReference>
<comment type="caution">
    <text evidence="3">The sequence shown here is derived from an EMBL/GenBank/DDBJ whole genome shotgun (WGS) entry which is preliminary data.</text>
</comment>
<organism evidence="3 4">
    <name type="scientific">Terrimonas ginsenosidimutans</name>
    <dbReference type="NCBI Taxonomy" id="2908004"/>
    <lineage>
        <taxon>Bacteria</taxon>
        <taxon>Pseudomonadati</taxon>
        <taxon>Bacteroidota</taxon>
        <taxon>Chitinophagia</taxon>
        <taxon>Chitinophagales</taxon>
        <taxon>Chitinophagaceae</taxon>
        <taxon>Terrimonas</taxon>
    </lineage>
</organism>
<protein>
    <recommendedName>
        <fullName evidence="2">DUF6794 domain-containing protein</fullName>
    </recommendedName>
</protein>
<name>A0ABS9KK66_9BACT</name>
<feature type="signal peptide" evidence="1">
    <location>
        <begin position="1"/>
        <end position="21"/>
    </location>
</feature>
<dbReference type="Pfam" id="PF20594">
    <property type="entry name" value="DUF6794"/>
    <property type="match status" value="1"/>
</dbReference>
<evidence type="ECO:0000313" key="4">
    <source>
        <dbReference type="Proteomes" id="UP001165367"/>
    </source>
</evidence>
<keyword evidence="1" id="KW-0732">Signal</keyword>
<keyword evidence="4" id="KW-1185">Reference proteome</keyword>
<reference evidence="3" key="1">
    <citation type="submission" date="2022-01" db="EMBL/GenBank/DDBJ databases">
        <authorList>
            <person name="Jo J.-H."/>
            <person name="Im W.-T."/>
        </authorList>
    </citation>
    <scope>NUCLEOTIDE SEQUENCE</scope>
    <source>
        <strain evidence="3">NA20</strain>
    </source>
</reference>
<proteinExistence type="predicted"/>
<dbReference type="EMBL" id="JAKLTR010000001">
    <property type="protein sequence ID" value="MCG2612714.1"/>
    <property type="molecule type" value="Genomic_DNA"/>
</dbReference>
<sequence>MVIKLYRLLLIATLLTTTAFGQTKKLPKPTTLDEAIAYLDTIFVDSVKTSVKKMTEDEFIVSYHFGLGMSMRNNWGLWRGSKLAKHFKALGIFHPDDMSGIILTSFHRKLLGKDIDLQGQIRESQNYWRANSVPLPKGYPNGIKKLNFTASYGYPASDSLPGVIHLAEVPRKKEYWLYDINWGWKKATIEQVNELNQTSNNRKEWIETFYKPGSHE</sequence>